<dbReference type="GO" id="GO:0008982">
    <property type="term" value="F:protein-N(PI)-phosphohistidine-sugar phosphotransferase activity"/>
    <property type="evidence" value="ECO:0007669"/>
    <property type="project" value="InterPro"/>
</dbReference>
<keyword evidence="7 9" id="KW-1133">Transmembrane helix</keyword>
<dbReference type="GO" id="GO:0005886">
    <property type="term" value="C:plasma membrane"/>
    <property type="evidence" value="ECO:0007669"/>
    <property type="project" value="UniProtKB-SubCell"/>
</dbReference>
<name>A0A1M5T632_9FIRM</name>
<keyword evidence="6 9" id="KW-0812">Transmembrane</keyword>
<evidence type="ECO:0000256" key="4">
    <source>
        <dbReference type="ARBA" id="ARBA00022597"/>
    </source>
</evidence>
<dbReference type="Proteomes" id="UP000184389">
    <property type="component" value="Unassembled WGS sequence"/>
</dbReference>
<organism evidence="11 12">
    <name type="scientific">Sporanaerobacter acetigenes DSM 13106</name>
    <dbReference type="NCBI Taxonomy" id="1123281"/>
    <lineage>
        <taxon>Bacteria</taxon>
        <taxon>Bacillati</taxon>
        <taxon>Bacillota</taxon>
        <taxon>Tissierellia</taxon>
        <taxon>Tissierellales</taxon>
        <taxon>Sporanaerobacteraceae</taxon>
        <taxon>Sporanaerobacter</taxon>
    </lineage>
</organism>
<dbReference type="OrthoDB" id="9782569at2"/>
<evidence type="ECO:0000259" key="10">
    <source>
        <dbReference type="PROSITE" id="PS51104"/>
    </source>
</evidence>
<evidence type="ECO:0000256" key="6">
    <source>
        <dbReference type="ARBA" id="ARBA00022692"/>
    </source>
</evidence>
<comment type="subcellular location">
    <subcellularLocation>
        <location evidence="1">Cell inner membrane</location>
        <topology evidence="1">Multi-pass membrane protein</topology>
    </subcellularLocation>
</comment>
<dbReference type="GO" id="GO:0090563">
    <property type="term" value="F:protein-phosphocysteine-sugar phosphotransferase activity"/>
    <property type="evidence" value="ECO:0007669"/>
    <property type="project" value="TreeGrafter"/>
</dbReference>
<dbReference type="PANTHER" id="PTHR30505">
    <property type="entry name" value="FRUCTOSE-LIKE PERMEASE"/>
    <property type="match status" value="1"/>
</dbReference>
<dbReference type="Pfam" id="PF02378">
    <property type="entry name" value="PTS_EIIC"/>
    <property type="match status" value="1"/>
</dbReference>
<dbReference type="InterPro" id="IPR003352">
    <property type="entry name" value="PTS_EIIC"/>
</dbReference>
<feature type="transmembrane region" description="Helical" evidence="9">
    <location>
        <begin position="312"/>
        <end position="332"/>
    </location>
</feature>
<evidence type="ECO:0000256" key="8">
    <source>
        <dbReference type="ARBA" id="ARBA00023136"/>
    </source>
</evidence>
<feature type="transmembrane region" description="Helical" evidence="9">
    <location>
        <begin position="99"/>
        <end position="118"/>
    </location>
</feature>
<keyword evidence="5" id="KW-0598">Phosphotransferase system</keyword>
<dbReference type="NCBIfam" id="TIGR01427">
    <property type="entry name" value="PTS_IIC_fructo"/>
    <property type="match status" value="1"/>
</dbReference>
<evidence type="ECO:0000313" key="12">
    <source>
        <dbReference type="Proteomes" id="UP000184389"/>
    </source>
</evidence>
<evidence type="ECO:0000256" key="7">
    <source>
        <dbReference type="ARBA" id="ARBA00022989"/>
    </source>
</evidence>
<feature type="transmembrane region" description="Helical" evidence="9">
    <location>
        <begin position="209"/>
        <end position="234"/>
    </location>
</feature>
<protein>
    <submittedName>
        <fullName evidence="11">PTS system IIC component, Fru family</fullName>
    </submittedName>
</protein>
<feature type="transmembrane region" description="Helical" evidence="9">
    <location>
        <begin position="59"/>
        <end position="79"/>
    </location>
</feature>
<dbReference type="GO" id="GO:0005351">
    <property type="term" value="F:carbohydrate:proton symporter activity"/>
    <property type="evidence" value="ECO:0007669"/>
    <property type="project" value="InterPro"/>
</dbReference>
<dbReference type="GO" id="GO:0009401">
    <property type="term" value="P:phosphoenolpyruvate-dependent sugar phosphotransferase system"/>
    <property type="evidence" value="ECO:0007669"/>
    <property type="project" value="UniProtKB-KW"/>
</dbReference>
<feature type="transmembrane region" description="Helical" evidence="9">
    <location>
        <begin position="173"/>
        <end position="203"/>
    </location>
</feature>
<evidence type="ECO:0000256" key="3">
    <source>
        <dbReference type="ARBA" id="ARBA00022475"/>
    </source>
</evidence>
<evidence type="ECO:0000256" key="2">
    <source>
        <dbReference type="ARBA" id="ARBA00022448"/>
    </source>
</evidence>
<dbReference type="PANTHER" id="PTHR30505:SF0">
    <property type="entry name" value="FRUCTOSE-LIKE PTS SYSTEM EIIBC COMPONENT-RELATED"/>
    <property type="match status" value="1"/>
</dbReference>
<dbReference type="InterPro" id="IPR013014">
    <property type="entry name" value="PTS_EIIC_2"/>
</dbReference>
<evidence type="ECO:0000256" key="1">
    <source>
        <dbReference type="ARBA" id="ARBA00004429"/>
    </source>
</evidence>
<proteinExistence type="predicted"/>
<gene>
    <name evidence="11" type="ORF">SAMN02745180_00383</name>
</gene>
<dbReference type="InterPro" id="IPR006327">
    <property type="entry name" value="PTS_IIC_fruc"/>
</dbReference>
<accession>A0A1M5T632</accession>
<keyword evidence="8 9" id="KW-0472">Membrane</keyword>
<dbReference type="PROSITE" id="PS51104">
    <property type="entry name" value="PTS_EIIC_TYPE_2"/>
    <property type="match status" value="1"/>
</dbReference>
<evidence type="ECO:0000313" key="11">
    <source>
        <dbReference type="EMBL" id="SHH46199.1"/>
    </source>
</evidence>
<feature type="transmembrane region" description="Helical" evidence="9">
    <location>
        <begin position="130"/>
        <end position="152"/>
    </location>
</feature>
<keyword evidence="4" id="KW-0762">Sugar transport</keyword>
<dbReference type="EMBL" id="FQXR01000002">
    <property type="protein sequence ID" value="SHH46199.1"/>
    <property type="molecule type" value="Genomic_DNA"/>
</dbReference>
<dbReference type="AlphaFoldDB" id="A0A1M5T632"/>
<reference evidence="11 12" key="1">
    <citation type="submission" date="2016-11" db="EMBL/GenBank/DDBJ databases">
        <authorList>
            <person name="Jaros S."/>
            <person name="Januszkiewicz K."/>
            <person name="Wedrychowicz H."/>
        </authorList>
    </citation>
    <scope>NUCLEOTIDE SEQUENCE [LARGE SCALE GENOMIC DNA]</scope>
    <source>
        <strain evidence="11 12">DSM 13106</strain>
    </source>
</reference>
<feature type="domain" description="PTS EIIC type-2" evidence="10">
    <location>
        <begin position="8"/>
        <end position="340"/>
    </location>
</feature>
<dbReference type="InterPro" id="IPR050864">
    <property type="entry name" value="Bacterial_PTS_Sugar_Transport"/>
</dbReference>
<keyword evidence="12" id="KW-1185">Reference proteome</keyword>
<feature type="transmembrane region" description="Helical" evidence="9">
    <location>
        <begin position="12"/>
        <end position="39"/>
    </location>
</feature>
<evidence type="ECO:0000256" key="5">
    <source>
        <dbReference type="ARBA" id="ARBA00022683"/>
    </source>
</evidence>
<sequence length="340" mass="35217">MKDELKKIQEALMTGVGYMIPFVVFGGIFIAVSIAFSGIEAGEGAVITSPVLKRLEELGGMSMGYMIPILAGFIAFGLADRSGIMPGMLGGAIAVSKGAGFLGGIIAGILAGYIVNAIKKIPVHYSIKALMPIFIIPLLGGISVALIMDYVVTAPLNSLNIALTNFLKSMQGGNAIVLAIILGVMTAFDMGGPINVVACLFAWSLFSEGIYTLAGPVAVAICTPPLGMGLATLLNKKKYSEEDREAGKAALAMGMIGISEGAIPFAAKDPLRVLPSICVGGAVGAIVSMLAGVECYAPHGGPIVIFVTTHKVWYALAIFIGSLVTALMVNALKKDYVEED</sequence>
<dbReference type="STRING" id="1123281.SAMN02745180_00383"/>
<keyword evidence="3" id="KW-1003">Cell membrane</keyword>
<evidence type="ECO:0000256" key="9">
    <source>
        <dbReference type="SAM" id="Phobius"/>
    </source>
</evidence>
<dbReference type="RefSeq" id="WP_072742826.1">
    <property type="nucleotide sequence ID" value="NZ_FQXR01000002.1"/>
</dbReference>
<keyword evidence="2" id="KW-0813">Transport</keyword>
<feature type="transmembrane region" description="Helical" evidence="9">
    <location>
        <begin position="273"/>
        <end position="291"/>
    </location>
</feature>